<feature type="domain" description="HTH cro/C1-type" evidence="1">
    <location>
        <begin position="7"/>
        <end position="62"/>
    </location>
</feature>
<accession>A0A930B9M6</accession>
<dbReference type="InterPro" id="IPR001387">
    <property type="entry name" value="Cro/C1-type_HTH"/>
</dbReference>
<dbReference type="AlphaFoldDB" id="A0A930B9M6"/>
<dbReference type="SMART" id="SM00530">
    <property type="entry name" value="HTH_XRE"/>
    <property type="match status" value="1"/>
</dbReference>
<dbReference type="Gene3D" id="1.10.260.40">
    <property type="entry name" value="lambda repressor-like DNA-binding domains"/>
    <property type="match status" value="1"/>
</dbReference>
<dbReference type="CDD" id="cd00093">
    <property type="entry name" value="HTH_XRE"/>
    <property type="match status" value="1"/>
</dbReference>
<name>A0A930B9M6_9FIRM</name>
<evidence type="ECO:0000259" key="1">
    <source>
        <dbReference type="PROSITE" id="PS50943"/>
    </source>
</evidence>
<comment type="caution">
    <text evidence="2">The sequence shown here is derived from an EMBL/GenBank/DDBJ whole genome shotgun (WGS) entry which is preliminary data.</text>
</comment>
<gene>
    <name evidence="2" type="ORF">HXL70_08490</name>
</gene>
<organism evidence="2 3">
    <name type="scientific">Dialister invisus</name>
    <dbReference type="NCBI Taxonomy" id="218538"/>
    <lineage>
        <taxon>Bacteria</taxon>
        <taxon>Bacillati</taxon>
        <taxon>Bacillota</taxon>
        <taxon>Negativicutes</taxon>
        <taxon>Veillonellales</taxon>
        <taxon>Veillonellaceae</taxon>
        <taxon>Dialister</taxon>
    </lineage>
</organism>
<dbReference type="Proteomes" id="UP000757890">
    <property type="component" value="Unassembled WGS sequence"/>
</dbReference>
<evidence type="ECO:0000313" key="2">
    <source>
        <dbReference type="EMBL" id="MBF1130056.1"/>
    </source>
</evidence>
<reference evidence="2" key="1">
    <citation type="submission" date="2020-04" db="EMBL/GenBank/DDBJ databases">
        <title>Deep metagenomics examines the oral microbiome during advanced dental caries in children, revealing novel taxa and co-occurrences with host molecules.</title>
        <authorList>
            <person name="Baker J.L."/>
            <person name="Morton J.T."/>
            <person name="Dinis M."/>
            <person name="Alvarez R."/>
            <person name="Tran N.C."/>
            <person name="Knight R."/>
            <person name="Edlund A."/>
        </authorList>
    </citation>
    <scope>NUCLEOTIDE SEQUENCE</scope>
    <source>
        <strain evidence="2">JCVI_32_bin.14</strain>
    </source>
</reference>
<dbReference type="GO" id="GO:0003677">
    <property type="term" value="F:DNA binding"/>
    <property type="evidence" value="ECO:0007669"/>
    <property type="project" value="InterPro"/>
</dbReference>
<dbReference type="SUPFAM" id="SSF47413">
    <property type="entry name" value="lambda repressor-like DNA-binding domains"/>
    <property type="match status" value="1"/>
</dbReference>
<dbReference type="InterPro" id="IPR010982">
    <property type="entry name" value="Lambda_DNA-bd_dom_sf"/>
</dbReference>
<protein>
    <submittedName>
        <fullName evidence="2">Helix-turn-helix transcriptional regulator</fullName>
    </submittedName>
</protein>
<dbReference type="EMBL" id="JABZMK010000091">
    <property type="protein sequence ID" value="MBF1130056.1"/>
    <property type="molecule type" value="Genomic_DNA"/>
</dbReference>
<dbReference type="Pfam" id="PF01381">
    <property type="entry name" value="HTH_3"/>
    <property type="match status" value="1"/>
</dbReference>
<dbReference type="PROSITE" id="PS50943">
    <property type="entry name" value="HTH_CROC1"/>
    <property type="match status" value="1"/>
</dbReference>
<evidence type="ECO:0000313" key="3">
    <source>
        <dbReference type="Proteomes" id="UP000757890"/>
    </source>
</evidence>
<proteinExistence type="predicted"/>
<sequence length="123" mass="13669">MTISQNIKRRRQEVHMTLEEVAKIVGVSRQTIQRYESGIIASIPSDKIEKLAVALRTTPAYLMSGLLLQEDSTPYGTPPDLKDILKSGSILFDGVSHSISKEDGDLLANIFLTIANKKKEKKE</sequence>